<proteinExistence type="predicted"/>
<sequence>MFMPRSPADDLARLRAQIAVLRAREAALEARFLEMNETGRFPGFTCDVVVSRTGHEILDVSKLPAGIVDDPRYRTTRHVTSVRIEARDPARPPAWALPDPGDDFDLIERD</sequence>
<dbReference type="KEGG" id="cid:P73_3392"/>
<feature type="region of interest" description="Disordered" evidence="1">
    <location>
        <begin position="89"/>
        <end position="110"/>
    </location>
</feature>
<evidence type="ECO:0000313" key="3">
    <source>
        <dbReference type="Proteomes" id="UP000031521"/>
    </source>
</evidence>
<gene>
    <name evidence="2" type="ORF">P73_3392</name>
</gene>
<feature type="compositionally biased region" description="Acidic residues" evidence="1">
    <location>
        <begin position="100"/>
        <end position="110"/>
    </location>
</feature>
<protein>
    <submittedName>
        <fullName evidence="2">Uncharacterized protein</fullName>
    </submittedName>
</protein>
<evidence type="ECO:0000256" key="1">
    <source>
        <dbReference type="SAM" id="MobiDB-lite"/>
    </source>
</evidence>
<reference evidence="2 3" key="1">
    <citation type="journal article" date="2014" name="Int. J. Syst. Evol. Microbiol.">
        <title>Celeribacter indicus sp. nov., a polycyclic aromatic hydrocarbon-degrading bacterium from deep-sea sediment and reclassification of Huaishuia halophila as Celeribacter halophilus comb. nov.</title>
        <authorList>
            <person name="Lai Q."/>
            <person name="Cao J."/>
            <person name="Yuan J."/>
            <person name="Li F."/>
            <person name="Shao Z."/>
        </authorList>
    </citation>
    <scope>NUCLEOTIDE SEQUENCE [LARGE SCALE GENOMIC DNA]</scope>
    <source>
        <strain evidence="2">P73</strain>
    </source>
</reference>
<evidence type="ECO:0000313" key="2">
    <source>
        <dbReference type="EMBL" id="AJE48107.1"/>
    </source>
</evidence>
<organism evidence="2 3">
    <name type="scientific">Celeribacter indicus</name>
    <dbReference type="NCBI Taxonomy" id="1208324"/>
    <lineage>
        <taxon>Bacteria</taxon>
        <taxon>Pseudomonadati</taxon>
        <taxon>Pseudomonadota</taxon>
        <taxon>Alphaproteobacteria</taxon>
        <taxon>Rhodobacterales</taxon>
        <taxon>Roseobacteraceae</taxon>
        <taxon>Celeribacter</taxon>
    </lineage>
</organism>
<dbReference type="AlphaFoldDB" id="A0A0B5E722"/>
<dbReference type="STRING" id="1208324.P73_3392"/>
<name>A0A0B5E722_9RHOB</name>
<keyword evidence="3" id="KW-1185">Reference proteome</keyword>
<dbReference type="HOGENOM" id="CLU_2166467_0_0_5"/>
<dbReference type="EMBL" id="CP004393">
    <property type="protein sequence ID" value="AJE48107.1"/>
    <property type="molecule type" value="Genomic_DNA"/>
</dbReference>
<dbReference type="Proteomes" id="UP000031521">
    <property type="component" value="Chromosome"/>
</dbReference>
<dbReference type="RefSeq" id="WP_043870503.1">
    <property type="nucleotide sequence ID" value="NZ_FNNW01000002.1"/>
</dbReference>
<accession>A0A0B5E722</accession>